<protein>
    <recommendedName>
        <fullName evidence="1">ZSWIM1/3 RNaseH-like domain-containing protein</fullName>
    </recommendedName>
</protein>
<organism evidence="2 3">
    <name type="scientific">Phytophthora nicotianae P1976</name>
    <dbReference type="NCBI Taxonomy" id="1317066"/>
    <lineage>
        <taxon>Eukaryota</taxon>
        <taxon>Sar</taxon>
        <taxon>Stramenopiles</taxon>
        <taxon>Oomycota</taxon>
        <taxon>Peronosporomycetes</taxon>
        <taxon>Peronosporales</taxon>
        <taxon>Peronosporaceae</taxon>
        <taxon>Phytophthora</taxon>
    </lineage>
</organism>
<feature type="domain" description="ZSWIM1/3 RNaseH-like" evidence="1">
    <location>
        <begin position="1"/>
        <end position="63"/>
    </location>
</feature>
<dbReference type="PANTHER" id="PTHR31569">
    <property type="entry name" value="SWIM-TYPE DOMAIN-CONTAINING PROTEIN"/>
    <property type="match status" value="1"/>
</dbReference>
<dbReference type="EMBL" id="ANJA01001212">
    <property type="protein sequence ID" value="ETO78350.1"/>
    <property type="molecule type" value="Genomic_DNA"/>
</dbReference>
<evidence type="ECO:0000313" key="2">
    <source>
        <dbReference type="EMBL" id="ETO78350.1"/>
    </source>
</evidence>
<sequence>MDQFGQGQPVQYSLIETNGDWHMAKCLDHFKRANEHWRFVRIVIVDKDIREVKVIRKKLPEARNEAVLAQMKHITNMTYPRTEEGYHMHRGEVKSLSCQDDRIKLWEYFDKNRNDCCEMWVKAYRVDLPHFGNHTNNRVESLFGKLKRQLKSHFTMQASLKVLVDYQRRKEEEYWPKVEMPGTGRVLRRRNECCAGDDNTLGPLRIWS</sequence>
<dbReference type="OrthoDB" id="92090at2759"/>
<dbReference type="Proteomes" id="UP000028582">
    <property type="component" value="Unassembled WGS sequence"/>
</dbReference>
<dbReference type="PANTHER" id="PTHR31569:SF4">
    <property type="entry name" value="SWIM-TYPE DOMAIN-CONTAINING PROTEIN"/>
    <property type="match status" value="1"/>
</dbReference>
<evidence type="ECO:0000313" key="3">
    <source>
        <dbReference type="Proteomes" id="UP000028582"/>
    </source>
</evidence>
<dbReference type="InterPro" id="IPR048324">
    <property type="entry name" value="ZSWIM1-3_RNaseH-like"/>
</dbReference>
<proteinExistence type="predicted"/>
<dbReference type="InterPro" id="IPR052579">
    <property type="entry name" value="Zinc_finger_SWIM"/>
</dbReference>
<evidence type="ECO:0000259" key="1">
    <source>
        <dbReference type="Pfam" id="PF21056"/>
    </source>
</evidence>
<dbReference type="Pfam" id="PF21056">
    <property type="entry name" value="ZSWIM1-3_RNaseH-like"/>
    <property type="match status" value="1"/>
</dbReference>
<gene>
    <name evidence="2" type="ORF">F444_06653</name>
</gene>
<reference evidence="2 3" key="1">
    <citation type="submission" date="2013-11" db="EMBL/GenBank/DDBJ databases">
        <title>The Genome Sequence of Phytophthora parasitica P1976.</title>
        <authorList>
            <consortium name="The Broad Institute Genomics Platform"/>
            <person name="Russ C."/>
            <person name="Tyler B."/>
            <person name="Panabieres F."/>
            <person name="Shan W."/>
            <person name="Tripathy S."/>
            <person name="Grunwald N."/>
            <person name="Machado M."/>
            <person name="Johnson C.S."/>
            <person name="Walker B."/>
            <person name="Young S."/>
            <person name="Zeng Q."/>
            <person name="Gargeya S."/>
            <person name="Fitzgerald M."/>
            <person name="Haas B."/>
            <person name="Abouelleil A."/>
            <person name="Allen A.W."/>
            <person name="Alvarado L."/>
            <person name="Arachchi H.M."/>
            <person name="Berlin A.M."/>
            <person name="Chapman S.B."/>
            <person name="Gainer-Dewar J."/>
            <person name="Goldberg J."/>
            <person name="Griggs A."/>
            <person name="Gujja S."/>
            <person name="Hansen M."/>
            <person name="Howarth C."/>
            <person name="Imamovic A."/>
            <person name="Ireland A."/>
            <person name="Larimer J."/>
            <person name="McCowan C."/>
            <person name="Murphy C."/>
            <person name="Pearson M."/>
            <person name="Poon T.W."/>
            <person name="Priest M."/>
            <person name="Roberts A."/>
            <person name="Saif S."/>
            <person name="Shea T."/>
            <person name="Sisk P."/>
            <person name="Sykes S."/>
            <person name="Wortman J."/>
            <person name="Nusbaum C."/>
            <person name="Birren B."/>
        </authorList>
    </citation>
    <scope>NUCLEOTIDE SEQUENCE [LARGE SCALE GENOMIC DNA]</scope>
    <source>
        <strain evidence="2 3">P1976</strain>
    </source>
</reference>
<dbReference type="AlphaFoldDB" id="A0A081AHI9"/>
<name>A0A081AHI9_PHYNI</name>
<accession>A0A081AHI9</accession>
<comment type="caution">
    <text evidence="2">The sequence shown here is derived from an EMBL/GenBank/DDBJ whole genome shotgun (WGS) entry which is preliminary data.</text>
</comment>